<accession>A0AAP0ZNS4</accession>
<gene>
    <name evidence="1" type="ORF">ADT25_05575</name>
</gene>
<evidence type="ECO:0000313" key="1">
    <source>
        <dbReference type="EMBL" id="KOR47025.1"/>
    </source>
</evidence>
<reference evidence="1 2" key="2">
    <citation type="submission" date="2015-09" db="EMBL/GenBank/DDBJ databases">
        <title>Draft genome sequence of Xanthomonas oryzae pv. USA str. X11-5A.</title>
        <authorList>
            <person name="Knight B.M."/>
            <person name="Roberts D.P."/>
            <person name="Lin D."/>
            <person name="Hari K."/>
            <person name="Fletcher J."/>
            <person name="Melcher U."/>
            <person name="Blagden T."/>
            <person name="Winegar R.A."/>
        </authorList>
    </citation>
    <scope>NUCLEOTIDE SEQUENCE [LARGE SCALE GENOMIC DNA]</scope>
    <source>
        <strain evidence="1 2">X11-5A</strain>
    </source>
</reference>
<dbReference type="InterPro" id="IPR029068">
    <property type="entry name" value="Glyas_Bleomycin-R_OHBP_Dase"/>
</dbReference>
<dbReference type="AlphaFoldDB" id="A0AAP0ZNS4"/>
<dbReference type="SUPFAM" id="SSF54593">
    <property type="entry name" value="Glyoxalase/Bleomycin resistance protein/Dihydroxybiphenyl dioxygenase"/>
    <property type="match status" value="1"/>
</dbReference>
<proteinExistence type="predicted"/>
<dbReference type="Gene3D" id="3.10.180.10">
    <property type="entry name" value="2,3-Dihydroxybiphenyl 1,2-Dioxygenase, domain 1"/>
    <property type="match status" value="1"/>
</dbReference>
<dbReference type="Proteomes" id="UP000036790">
    <property type="component" value="Unassembled WGS sequence"/>
</dbReference>
<evidence type="ECO:0000313" key="2">
    <source>
        <dbReference type="Proteomes" id="UP000036790"/>
    </source>
</evidence>
<organism evidence="1 2">
    <name type="scientific">Xanthomonas oryzae</name>
    <dbReference type="NCBI Taxonomy" id="347"/>
    <lineage>
        <taxon>Bacteria</taxon>
        <taxon>Pseudomonadati</taxon>
        <taxon>Pseudomonadota</taxon>
        <taxon>Gammaproteobacteria</taxon>
        <taxon>Lysobacterales</taxon>
        <taxon>Lysobacteraceae</taxon>
        <taxon>Xanthomonas</taxon>
    </lineage>
</organism>
<reference evidence="1 2" key="1">
    <citation type="submission" date="2015-07" db="EMBL/GenBank/DDBJ databases">
        <authorList>
            <consortium name="Consortium for Microbial Forensics and Genomics (microFORGE)"/>
            <person name="Knight B.M."/>
            <person name="Roberts D.P."/>
            <person name="Lin D."/>
            <person name="Hari K."/>
            <person name="Fletcher J."/>
            <person name="Melcher U."/>
            <person name="Blagden T."/>
            <person name="Winegar R.A."/>
        </authorList>
    </citation>
    <scope>NUCLEOTIDE SEQUENCE [LARGE SCALE GENOMIC DNA]</scope>
    <source>
        <strain evidence="1 2">X11-5A</strain>
    </source>
</reference>
<evidence type="ECO:0008006" key="3">
    <source>
        <dbReference type="Google" id="ProtNLM"/>
    </source>
</evidence>
<dbReference type="EMBL" id="LHUJ01000111">
    <property type="protein sequence ID" value="KOR47025.1"/>
    <property type="molecule type" value="Genomic_DNA"/>
</dbReference>
<sequence length="111" mass="11973">MSIASVRLILYVHDVGAVKAFYQTPFALSVTEEIANEWVVLAAGGIDLALHRVGETYRQQPTARAPGSVANAANTTTKLVFATTTDLPGHRQQRQHAGVHVGELKRYAGFA</sequence>
<comment type="caution">
    <text evidence="1">The sequence shown here is derived from an EMBL/GenBank/DDBJ whole genome shotgun (WGS) entry which is preliminary data.</text>
</comment>
<name>A0AAP0ZNS4_9XANT</name>
<protein>
    <recommendedName>
        <fullName evidence="3">Lactoylglutathione lyase</fullName>
    </recommendedName>
</protein>